<comment type="subcellular location">
    <subcellularLocation>
        <location evidence="1 8 9">Nucleus</location>
    </subcellularLocation>
</comment>
<feature type="compositionally biased region" description="Basic residues" evidence="10">
    <location>
        <begin position="264"/>
        <end position="274"/>
    </location>
</feature>
<dbReference type="Pfam" id="PF03826">
    <property type="entry name" value="OAR"/>
    <property type="match status" value="1"/>
</dbReference>
<evidence type="ECO:0000256" key="7">
    <source>
        <dbReference type="ARBA" id="ARBA00023242"/>
    </source>
</evidence>
<feature type="compositionally biased region" description="Low complexity" evidence="10">
    <location>
        <begin position="308"/>
        <end position="324"/>
    </location>
</feature>
<keyword evidence="13" id="KW-1185">Reference proteome</keyword>
<dbReference type="Gene3D" id="1.10.10.60">
    <property type="entry name" value="Homeodomain-like"/>
    <property type="match status" value="1"/>
</dbReference>
<evidence type="ECO:0000256" key="10">
    <source>
        <dbReference type="SAM" id="MobiDB-lite"/>
    </source>
</evidence>
<dbReference type="GeneID" id="101895883"/>
<feature type="compositionally biased region" description="Gly residues" evidence="10">
    <location>
        <begin position="617"/>
        <end position="630"/>
    </location>
</feature>
<name>A0A9J7DCH6_MUSDO</name>
<evidence type="ECO:0000256" key="3">
    <source>
        <dbReference type="ARBA" id="ARBA00023015"/>
    </source>
</evidence>
<evidence type="ECO:0000313" key="14">
    <source>
        <dbReference type="RefSeq" id="XP_019890766.1"/>
    </source>
</evidence>
<dbReference type="SMART" id="SM00389">
    <property type="entry name" value="HOX"/>
    <property type="match status" value="1"/>
</dbReference>
<feature type="region of interest" description="Disordered" evidence="10">
    <location>
        <begin position="580"/>
        <end position="686"/>
    </location>
</feature>
<feature type="region of interest" description="Disordered" evidence="10">
    <location>
        <begin position="260"/>
        <end position="324"/>
    </location>
</feature>
<protein>
    <submittedName>
        <fullName evidence="14">Retinal homeobox protein Rx</fullName>
    </submittedName>
</protein>
<feature type="region of interest" description="Disordered" evidence="10">
    <location>
        <begin position="203"/>
        <end position="247"/>
    </location>
</feature>
<evidence type="ECO:0000256" key="6">
    <source>
        <dbReference type="ARBA" id="ARBA00023163"/>
    </source>
</evidence>
<feature type="compositionally biased region" description="Polar residues" evidence="10">
    <location>
        <begin position="545"/>
        <end position="555"/>
    </location>
</feature>
<dbReference type="InterPro" id="IPR043562">
    <property type="entry name" value="RAX/RAX2"/>
</dbReference>
<feature type="compositionally biased region" description="Low complexity" evidence="10">
    <location>
        <begin position="11"/>
        <end position="29"/>
    </location>
</feature>
<keyword evidence="3" id="KW-0805">Transcription regulation</keyword>
<evidence type="ECO:0000256" key="4">
    <source>
        <dbReference type="ARBA" id="ARBA00023125"/>
    </source>
</evidence>
<evidence type="ECO:0000313" key="13">
    <source>
        <dbReference type="Proteomes" id="UP001652621"/>
    </source>
</evidence>
<keyword evidence="6" id="KW-0804">Transcription</keyword>
<sequence>MDIKTTPPPNQTSTSTTATSNPVSGVTSPPSTPPSPMAASSAVAASITTGLTDVQKQTFQHIFEKLVANSGGSAKVPPKQYEYFRNLLENVRDPKNIQMIVEKFKNLEHMDGHFAQNGNKNAVISEDDELSHKDNVRKYGNTNQTLTPRHTIDAILGLKNRQHISENDSDDATDLRCANKTLAQLRNMDNHMATLMQQHQRNSNVNFPLPSPTGAGGATHASSLAMHLGPPPPHHHHHTQQHAAAHSHLSYHNSLMNFQQQHQHGQHHHHHAQHHQQQQQHFPPNHHNAHLHYGGSSSPADNRDDFNGLAGSSRLSSPSAMASGNDYLNSMHQMVEANNLLNPTNNNDLNSHAMTPQTTPPTPPSLQTTASVYHSHQQHLAALAAHAQAQHDHKFAKSSVASSAASSSVTAVNSATAAAAVMVASTMANQMSAAASSFYSSNGGGGAGGGVSNLHDYDERSMSSLSNGGEIDADITDDEEPHDHNESHNIDVTSSSPQSPQMASLHSYGNGSGLKRKSNSSAVANYCDDMNSLNNNNNNNNNANDAENFSKSLMNGNDGGYSMKAQFDGSVRPRSLEDMQNQNFPINGNFEQHSNSTAGHLSGHSQQKHLDEYGRMSGPGGNGPNGGVNGSSGDQADRLNDNDSLMNGSCASSEDLNQTNSSEQGEKITSGSDDEGQDDNCSKKKHRRNRTTFTTYQLHELERAFEKSHYPDVYSREELAMKVNLPEVRVQVWFQNRRAKWRRQEKSESLRLGLTHFTQLPHRLGCGPSGLPVDPWLSPPLLSALPGFLSHPQNVYPSYLTPPLSLAPSNLAMSSLAAMGHHGPSMHGPPPPPPSGHQGHGLPSMGSAGNGHGGHPHMSLAHLSPHLSRMSPQTLASMQPQITVANSMSSTSTSSSNASATNSPLTALPPPPASSGSLSSLSANTANQSALSPQNLSRNGGDNDTTTKCSSSVVNIEVVDVGRESPIPAITNSNGSGSASNANSNSNSSTTSATATISPSTSGTSQTQPSPTTDIRSNSIATLRIKAKEHLENINKSLTMV</sequence>
<reference evidence="14" key="1">
    <citation type="submission" date="2025-08" db="UniProtKB">
        <authorList>
            <consortium name="RefSeq"/>
        </authorList>
    </citation>
    <scope>IDENTIFICATION</scope>
    <source>
        <strain evidence="14">Aabys</strain>
        <tissue evidence="14">Whole body</tissue>
    </source>
</reference>
<feature type="compositionally biased region" description="Pro residues" evidence="10">
    <location>
        <begin position="1"/>
        <end position="10"/>
    </location>
</feature>
<keyword evidence="5 8" id="KW-0371">Homeobox</keyword>
<dbReference type="VEuPathDB" id="VectorBase:MDOMA2_005803"/>
<dbReference type="GO" id="GO:0045944">
    <property type="term" value="P:positive regulation of transcription by RNA polymerase II"/>
    <property type="evidence" value="ECO:0007669"/>
    <property type="project" value="InterPro"/>
</dbReference>
<evidence type="ECO:0000256" key="1">
    <source>
        <dbReference type="ARBA" id="ARBA00004123"/>
    </source>
</evidence>
<dbReference type="OrthoDB" id="6159439at2759"/>
<dbReference type="PANTHER" id="PTHR46271">
    <property type="entry name" value="HOMEOBOX PROTEIN, PUTATIVE-RELATED"/>
    <property type="match status" value="1"/>
</dbReference>
<feature type="compositionally biased region" description="Polar residues" evidence="10">
    <location>
        <begin position="490"/>
        <end position="509"/>
    </location>
</feature>
<feature type="region of interest" description="Disordered" evidence="10">
    <location>
        <begin position="886"/>
        <end position="949"/>
    </location>
</feature>
<feature type="domain" description="OAR" evidence="12">
    <location>
        <begin position="1018"/>
        <end position="1031"/>
    </location>
</feature>
<feature type="compositionally biased region" description="Low complexity" evidence="10">
    <location>
        <begin position="534"/>
        <end position="544"/>
    </location>
</feature>
<dbReference type="GO" id="GO:0000981">
    <property type="term" value="F:DNA-binding transcription factor activity, RNA polymerase II-specific"/>
    <property type="evidence" value="ECO:0007669"/>
    <property type="project" value="InterPro"/>
</dbReference>
<evidence type="ECO:0000256" key="5">
    <source>
        <dbReference type="ARBA" id="ARBA00023155"/>
    </source>
</evidence>
<feature type="region of interest" description="Disordered" evidence="10">
    <location>
        <begin position="1"/>
        <end position="41"/>
    </location>
</feature>
<evidence type="ECO:0000259" key="11">
    <source>
        <dbReference type="PROSITE" id="PS50071"/>
    </source>
</evidence>
<accession>A0A9J7DCH6</accession>
<feature type="region of interest" description="Disordered" evidence="10">
    <location>
        <begin position="450"/>
        <end position="518"/>
    </location>
</feature>
<dbReference type="InterPro" id="IPR009057">
    <property type="entry name" value="Homeodomain-like_sf"/>
</dbReference>
<feature type="compositionally biased region" description="Polar residues" evidence="10">
    <location>
        <begin position="642"/>
        <end position="671"/>
    </location>
</feature>
<dbReference type="Proteomes" id="UP001652621">
    <property type="component" value="Unplaced"/>
</dbReference>
<dbReference type="InterPro" id="IPR001356">
    <property type="entry name" value="HD"/>
</dbReference>
<dbReference type="Pfam" id="PF00046">
    <property type="entry name" value="Homeodomain"/>
    <property type="match status" value="1"/>
</dbReference>
<dbReference type="FunFam" id="1.10.10.60:FF:000071">
    <property type="entry name" value="Retinal homeobox gene 2"/>
    <property type="match status" value="1"/>
</dbReference>
<feature type="compositionally biased region" description="Polar residues" evidence="10">
    <location>
        <begin position="580"/>
        <end position="605"/>
    </location>
</feature>
<dbReference type="RefSeq" id="XP_019890766.1">
    <property type="nucleotide sequence ID" value="XM_020035207.2"/>
</dbReference>
<keyword evidence="4 8" id="KW-0238">DNA-binding</keyword>
<dbReference type="AlphaFoldDB" id="A0A9J7DCH6"/>
<evidence type="ECO:0000256" key="9">
    <source>
        <dbReference type="RuleBase" id="RU000682"/>
    </source>
</evidence>
<feature type="compositionally biased region" description="Low complexity" evidence="10">
    <location>
        <begin position="275"/>
        <end position="286"/>
    </location>
</feature>
<keyword evidence="7 8" id="KW-0539">Nucleus</keyword>
<feature type="region of interest" description="Disordered" evidence="10">
    <location>
        <begin position="818"/>
        <end position="862"/>
    </location>
</feature>
<dbReference type="PROSITE" id="PS00027">
    <property type="entry name" value="HOMEOBOX_1"/>
    <property type="match status" value="1"/>
</dbReference>
<evidence type="ECO:0000256" key="2">
    <source>
        <dbReference type="ARBA" id="ARBA00006503"/>
    </source>
</evidence>
<dbReference type="PROSITE" id="PS50803">
    <property type="entry name" value="OAR"/>
    <property type="match status" value="1"/>
</dbReference>
<gene>
    <name evidence="14" type="primary">LOC101895883</name>
</gene>
<feature type="compositionally biased region" description="Low complexity" evidence="10">
    <location>
        <begin position="969"/>
        <end position="1013"/>
    </location>
</feature>
<feature type="compositionally biased region" description="Acidic residues" evidence="10">
    <location>
        <begin position="471"/>
        <end position="480"/>
    </location>
</feature>
<dbReference type="SUPFAM" id="SSF46689">
    <property type="entry name" value="Homeodomain-like"/>
    <property type="match status" value="1"/>
</dbReference>
<feature type="region of interest" description="Disordered" evidence="10">
    <location>
        <begin position="965"/>
        <end position="1019"/>
    </location>
</feature>
<proteinExistence type="inferred from homology"/>
<dbReference type="InterPro" id="IPR017970">
    <property type="entry name" value="Homeobox_CS"/>
</dbReference>
<dbReference type="CDD" id="cd00086">
    <property type="entry name" value="homeodomain"/>
    <property type="match status" value="1"/>
</dbReference>
<dbReference type="KEGG" id="mde:101895883"/>
<feature type="region of interest" description="Disordered" evidence="10">
    <location>
        <begin position="533"/>
        <end position="566"/>
    </location>
</feature>
<dbReference type="GO" id="GO:0005634">
    <property type="term" value="C:nucleus"/>
    <property type="evidence" value="ECO:0007669"/>
    <property type="project" value="UniProtKB-SubCell"/>
</dbReference>
<feature type="domain" description="Homeobox" evidence="11">
    <location>
        <begin position="684"/>
        <end position="744"/>
    </location>
</feature>
<feature type="DNA-binding region" description="Homeobox" evidence="8">
    <location>
        <begin position="686"/>
        <end position="745"/>
    </location>
</feature>
<evidence type="ECO:0000259" key="12">
    <source>
        <dbReference type="PROSITE" id="PS50803"/>
    </source>
</evidence>
<dbReference type="PROSITE" id="PS50071">
    <property type="entry name" value="HOMEOBOX_2"/>
    <property type="match status" value="1"/>
</dbReference>
<feature type="compositionally biased region" description="Polar residues" evidence="10">
    <location>
        <begin position="933"/>
        <end position="949"/>
    </location>
</feature>
<evidence type="ECO:0000256" key="8">
    <source>
        <dbReference type="PROSITE-ProRule" id="PRU00108"/>
    </source>
</evidence>
<feature type="compositionally biased region" description="Low complexity" evidence="10">
    <location>
        <begin position="914"/>
        <end position="932"/>
    </location>
</feature>
<feature type="region of interest" description="Disordered" evidence="10">
    <location>
        <begin position="340"/>
        <end position="368"/>
    </location>
</feature>
<comment type="similarity">
    <text evidence="2">Belongs to the paired homeobox family. Bicoid subfamily.</text>
</comment>
<feature type="compositionally biased region" description="Low complexity" evidence="10">
    <location>
        <begin position="886"/>
        <end position="906"/>
    </location>
</feature>
<organism evidence="13 14">
    <name type="scientific">Musca domestica</name>
    <name type="common">House fly</name>
    <dbReference type="NCBI Taxonomy" id="7370"/>
    <lineage>
        <taxon>Eukaryota</taxon>
        <taxon>Metazoa</taxon>
        <taxon>Ecdysozoa</taxon>
        <taxon>Arthropoda</taxon>
        <taxon>Hexapoda</taxon>
        <taxon>Insecta</taxon>
        <taxon>Pterygota</taxon>
        <taxon>Neoptera</taxon>
        <taxon>Endopterygota</taxon>
        <taxon>Diptera</taxon>
        <taxon>Brachycera</taxon>
        <taxon>Muscomorpha</taxon>
        <taxon>Muscoidea</taxon>
        <taxon>Muscidae</taxon>
        <taxon>Musca</taxon>
    </lineage>
</organism>
<dbReference type="GO" id="GO:0000978">
    <property type="term" value="F:RNA polymerase II cis-regulatory region sequence-specific DNA binding"/>
    <property type="evidence" value="ECO:0007669"/>
    <property type="project" value="TreeGrafter"/>
</dbReference>
<feature type="compositionally biased region" description="Low complexity" evidence="10">
    <location>
        <begin position="340"/>
        <end position="350"/>
    </location>
</feature>
<dbReference type="PANTHER" id="PTHR46271:SF4">
    <property type="entry name" value="HOMEOBOX PROTEIN, PUTATIVE-RELATED"/>
    <property type="match status" value="1"/>
</dbReference>
<dbReference type="InterPro" id="IPR003654">
    <property type="entry name" value="OAR_dom"/>
</dbReference>